<accession>A0ACB7X378</accession>
<evidence type="ECO:0000313" key="1">
    <source>
        <dbReference type="EMBL" id="KAH7835157.1"/>
    </source>
</evidence>
<protein>
    <submittedName>
        <fullName evidence="1">Uncharacterized protein</fullName>
    </submittedName>
</protein>
<sequence length="386" mass="43590">MEKQHETPARVETDEEFSDEFQCCVCLDLLYKPVVLACGHISCFWCVFRAMKGEVSHCPVCRHPYNHFPRICQLLHFVVLKLYPKAYKIKEQQVIEQEKKSKKFSPQLDNCFRSESSEGLSMRSDLPPHSATCSCNKANFEGTEKMASVEYTTLGGICNKQKNSQQFLVTDFHCPACKELLYRPVVLNCGHVFCEVCINNPNDRVPICQVCQSAHRNGCPKVCLLLKQFLEEQFSEKYALRKENVCSIQPSNNAAKLPSISTSPYPRLSGRRPEVHIGVGCDYCGMFPIIGERYRCKDCKEKMGFDLCGGCYNISAKLPGRFNQQHMLEHKLENVGQLHLVANLAWRPETDENESDSPDDMGGFSPSASHSSDDSSVNQEDADSSI</sequence>
<gene>
    <name evidence="1" type="ORF">Vadar_023417</name>
</gene>
<comment type="caution">
    <text evidence="1">The sequence shown here is derived from an EMBL/GenBank/DDBJ whole genome shotgun (WGS) entry which is preliminary data.</text>
</comment>
<name>A0ACB7X378_9ERIC</name>
<reference evidence="1 2" key="1">
    <citation type="journal article" date="2021" name="Hortic Res">
        <title>High-quality reference genome and annotation aids understanding of berry development for evergreen blueberry (Vaccinium darrowii).</title>
        <authorList>
            <person name="Yu J."/>
            <person name="Hulse-Kemp A.M."/>
            <person name="Babiker E."/>
            <person name="Staton M."/>
        </authorList>
    </citation>
    <scope>NUCLEOTIDE SEQUENCE [LARGE SCALE GENOMIC DNA]</scope>
    <source>
        <strain evidence="2">cv. NJ 8807/NJ 8810</strain>
        <tissue evidence="1">Young leaf</tissue>
    </source>
</reference>
<dbReference type="Proteomes" id="UP000828048">
    <property type="component" value="Chromosome 2"/>
</dbReference>
<keyword evidence="2" id="KW-1185">Reference proteome</keyword>
<organism evidence="1 2">
    <name type="scientific">Vaccinium darrowii</name>
    <dbReference type="NCBI Taxonomy" id="229202"/>
    <lineage>
        <taxon>Eukaryota</taxon>
        <taxon>Viridiplantae</taxon>
        <taxon>Streptophyta</taxon>
        <taxon>Embryophyta</taxon>
        <taxon>Tracheophyta</taxon>
        <taxon>Spermatophyta</taxon>
        <taxon>Magnoliopsida</taxon>
        <taxon>eudicotyledons</taxon>
        <taxon>Gunneridae</taxon>
        <taxon>Pentapetalae</taxon>
        <taxon>asterids</taxon>
        <taxon>Ericales</taxon>
        <taxon>Ericaceae</taxon>
        <taxon>Vaccinioideae</taxon>
        <taxon>Vaccinieae</taxon>
        <taxon>Vaccinium</taxon>
    </lineage>
</organism>
<evidence type="ECO:0000313" key="2">
    <source>
        <dbReference type="Proteomes" id="UP000828048"/>
    </source>
</evidence>
<proteinExistence type="predicted"/>
<dbReference type="EMBL" id="CM037152">
    <property type="protein sequence ID" value="KAH7835157.1"/>
    <property type="molecule type" value="Genomic_DNA"/>
</dbReference>